<feature type="region of interest" description="Disordered" evidence="1">
    <location>
        <begin position="69"/>
        <end position="94"/>
    </location>
</feature>
<reference evidence="2" key="1">
    <citation type="submission" date="2025-08" db="UniProtKB">
        <authorList>
            <consortium name="Ensembl"/>
        </authorList>
    </citation>
    <scope>IDENTIFICATION</scope>
</reference>
<name>A0A8C8Z810_PROSS</name>
<accession>A0A8C8Z810</accession>
<feature type="region of interest" description="Disordered" evidence="1">
    <location>
        <begin position="27"/>
        <end position="46"/>
    </location>
</feature>
<evidence type="ECO:0000313" key="3">
    <source>
        <dbReference type="Proteomes" id="UP000694414"/>
    </source>
</evidence>
<sequence>TVHHWAVRAKELPPCSGRGLALTQAGHELLSSNDQSTSASQSVGMTGVSHRARPAVFFFKAPLRTRRWEPSAHMGKPHWAAQGGQSLPVSGHAS</sequence>
<dbReference type="Proteomes" id="UP000694414">
    <property type="component" value="Unplaced"/>
</dbReference>
<proteinExistence type="predicted"/>
<dbReference type="AlphaFoldDB" id="A0A8C8Z810"/>
<evidence type="ECO:0000256" key="1">
    <source>
        <dbReference type="SAM" id="MobiDB-lite"/>
    </source>
</evidence>
<organism evidence="2 3">
    <name type="scientific">Prolemur simus</name>
    <name type="common">Greater bamboo lemur</name>
    <name type="synonym">Hapalemur simus</name>
    <dbReference type="NCBI Taxonomy" id="1328070"/>
    <lineage>
        <taxon>Eukaryota</taxon>
        <taxon>Metazoa</taxon>
        <taxon>Chordata</taxon>
        <taxon>Craniata</taxon>
        <taxon>Vertebrata</taxon>
        <taxon>Euteleostomi</taxon>
        <taxon>Mammalia</taxon>
        <taxon>Eutheria</taxon>
        <taxon>Euarchontoglires</taxon>
        <taxon>Primates</taxon>
        <taxon>Strepsirrhini</taxon>
        <taxon>Lemuriformes</taxon>
        <taxon>Lemuridae</taxon>
        <taxon>Prolemur</taxon>
    </lineage>
</organism>
<dbReference type="Ensembl" id="ENSPSMT00000017232.1">
    <property type="protein sequence ID" value="ENSPSMP00000014836.1"/>
    <property type="gene ID" value="ENSPSMG00000010629.1"/>
</dbReference>
<keyword evidence="3" id="KW-1185">Reference proteome</keyword>
<protein>
    <submittedName>
        <fullName evidence="2">Uncharacterized protein</fullName>
    </submittedName>
</protein>
<evidence type="ECO:0000313" key="2">
    <source>
        <dbReference type="Ensembl" id="ENSPSMP00000014836.1"/>
    </source>
</evidence>
<feature type="compositionally biased region" description="Low complexity" evidence="1">
    <location>
        <begin position="31"/>
        <end position="42"/>
    </location>
</feature>
<dbReference type="PRINTS" id="PR02045">
    <property type="entry name" value="F138DOMAIN"/>
</dbReference>
<feature type="compositionally biased region" description="Polar residues" evidence="1">
    <location>
        <begin position="83"/>
        <end position="94"/>
    </location>
</feature>
<reference evidence="2" key="2">
    <citation type="submission" date="2025-09" db="UniProtKB">
        <authorList>
            <consortium name="Ensembl"/>
        </authorList>
    </citation>
    <scope>IDENTIFICATION</scope>
</reference>